<dbReference type="RefSeq" id="WP_035016305.1">
    <property type="nucleotide sequence ID" value="NZ_ARZY01000048.1"/>
</dbReference>
<keyword evidence="4" id="KW-0902">Two-component regulatory system</keyword>
<dbReference type="PROSITE" id="PS50110">
    <property type="entry name" value="RESPONSE_REGULATORY"/>
    <property type="match status" value="1"/>
</dbReference>
<dbReference type="SMART" id="SM00862">
    <property type="entry name" value="Trans_reg_C"/>
    <property type="match status" value="1"/>
</dbReference>
<sequence>MATVLTENLNILLVEDDDSLAQWISDYLISHKFNILHAEDGEQAIQLFNQHAIDLVILDLNLPKLSGFEVCQHIRGQHPTPILMLTASSEDNDEIKGLELGVSDFMHKPVRPRVLLAHIQALLRREKPTNTEQLQFGQLVIEKVSREVKLKQNKIDLTANEFDLLWLLASQAGQIVSRETLLKALRGLEYDGFDRSIDISISRLRKKLGDTAQPSEKIKTIRAKGYLFNQEAWHKV</sequence>
<dbReference type="Pfam" id="PF00486">
    <property type="entry name" value="Trans_reg_C"/>
    <property type="match status" value="1"/>
</dbReference>
<dbReference type="eggNOG" id="COG0745">
    <property type="taxonomic scope" value="Bacteria"/>
</dbReference>
<evidence type="ECO:0000256" key="8">
    <source>
        <dbReference type="PROSITE-ProRule" id="PRU00169"/>
    </source>
</evidence>
<evidence type="ECO:0000313" key="13">
    <source>
        <dbReference type="Proteomes" id="UP000019276"/>
    </source>
</evidence>
<proteinExistence type="predicted"/>
<dbReference type="InterPro" id="IPR011006">
    <property type="entry name" value="CheY-like_superfamily"/>
</dbReference>
<dbReference type="GO" id="GO:0006355">
    <property type="term" value="P:regulation of DNA-templated transcription"/>
    <property type="evidence" value="ECO:0007669"/>
    <property type="project" value="InterPro"/>
</dbReference>
<evidence type="ECO:0000256" key="1">
    <source>
        <dbReference type="ARBA" id="ARBA00004496"/>
    </source>
</evidence>
<dbReference type="GO" id="GO:0005829">
    <property type="term" value="C:cytosol"/>
    <property type="evidence" value="ECO:0007669"/>
    <property type="project" value="TreeGrafter"/>
</dbReference>
<evidence type="ECO:0000256" key="7">
    <source>
        <dbReference type="ARBA" id="ARBA00023163"/>
    </source>
</evidence>
<evidence type="ECO:0000256" key="5">
    <source>
        <dbReference type="ARBA" id="ARBA00023015"/>
    </source>
</evidence>
<dbReference type="SUPFAM" id="SSF52172">
    <property type="entry name" value="CheY-like"/>
    <property type="match status" value="1"/>
</dbReference>
<dbReference type="CDD" id="cd00383">
    <property type="entry name" value="trans_reg_C"/>
    <property type="match status" value="1"/>
</dbReference>
<dbReference type="STRING" id="1328313.DS2_17672"/>
<dbReference type="Gene3D" id="1.10.10.10">
    <property type="entry name" value="Winged helix-like DNA-binding domain superfamily/Winged helix DNA-binding domain"/>
    <property type="match status" value="1"/>
</dbReference>
<evidence type="ECO:0000256" key="3">
    <source>
        <dbReference type="ARBA" id="ARBA00022553"/>
    </source>
</evidence>
<dbReference type="Proteomes" id="UP000019276">
    <property type="component" value="Unassembled WGS sequence"/>
</dbReference>
<dbReference type="OrthoDB" id="9802426at2"/>
<keyword evidence="5" id="KW-0805">Transcription regulation</keyword>
<organism evidence="12 13">
    <name type="scientific">Catenovulum agarivorans DS-2</name>
    <dbReference type="NCBI Taxonomy" id="1328313"/>
    <lineage>
        <taxon>Bacteria</taxon>
        <taxon>Pseudomonadati</taxon>
        <taxon>Pseudomonadota</taxon>
        <taxon>Gammaproteobacteria</taxon>
        <taxon>Alteromonadales</taxon>
        <taxon>Alteromonadaceae</taxon>
        <taxon>Catenovulum</taxon>
    </lineage>
</organism>
<keyword evidence="13" id="KW-1185">Reference proteome</keyword>
<evidence type="ECO:0000259" key="10">
    <source>
        <dbReference type="PROSITE" id="PS50110"/>
    </source>
</evidence>
<reference evidence="12 13" key="1">
    <citation type="journal article" date="2014" name="Genome Announc.">
        <title>Draft Genome Sequence of the Agar-Degrading Bacterium Catenovulum sp. Strain DS-2, Isolated from Intestines of Haliotis diversicolor.</title>
        <authorList>
            <person name="Shan D."/>
            <person name="Li X."/>
            <person name="Gu Z."/>
            <person name="Wei G."/>
            <person name="Gao Z."/>
            <person name="Shao Z."/>
        </authorList>
    </citation>
    <scope>NUCLEOTIDE SEQUENCE [LARGE SCALE GENOMIC DNA]</scope>
    <source>
        <strain evidence="12 13">DS-2</strain>
    </source>
</reference>
<accession>W7Q6K2</accession>
<dbReference type="SMART" id="SM00448">
    <property type="entry name" value="REC"/>
    <property type="match status" value="1"/>
</dbReference>
<dbReference type="GO" id="GO:0000156">
    <property type="term" value="F:phosphorelay response regulator activity"/>
    <property type="evidence" value="ECO:0007669"/>
    <property type="project" value="TreeGrafter"/>
</dbReference>
<dbReference type="GO" id="GO:0000976">
    <property type="term" value="F:transcription cis-regulatory region binding"/>
    <property type="evidence" value="ECO:0007669"/>
    <property type="project" value="TreeGrafter"/>
</dbReference>
<dbReference type="PANTHER" id="PTHR48111:SF47">
    <property type="entry name" value="TRANSCRIPTIONAL REGULATORY PROTEIN RSTA"/>
    <property type="match status" value="1"/>
</dbReference>
<evidence type="ECO:0000256" key="2">
    <source>
        <dbReference type="ARBA" id="ARBA00022490"/>
    </source>
</evidence>
<dbReference type="InterPro" id="IPR036388">
    <property type="entry name" value="WH-like_DNA-bd_sf"/>
</dbReference>
<feature type="DNA-binding region" description="OmpR/PhoB-type" evidence="9">
    <location>
        <begin position="131"/>
        <end position="230"/>
    </location>
</feature>
<evidence type="ECO:0000256" key="4">
    <source>
        <dbReference type="ARBA" id="ARBA00023012"/>
    </source>
</evidence>
<keyword evidence="2" id="KW-0963">Cytoplasm</keyword>
<gene>
    <name evidence="12" type="ORF">DS2_17672</name>
</gene>
<keyword evidence="3 8" id="KW-0597">Phosphoprotein</keyword>
<dbReference type="CDD" id="cd17574">
    <property type="entry name" value="REC_OmpR"/>
    <property type="match status" value="1"/>
</dbReference>
<evidence type="ECO:0000256" key="9">
    <source>
        <dbReference type="PROSITE-ProRule" id="PRU01091"/>
    </source>
</evidence>
<feature type="modified residue" description="4-aspartylphosphate" evidence="8">
    <location>
        <position position="59"/>
    </location>
</feature>
<dbReference type="EMBL" id="ARZY01000048">
    <property type="protein sequence ID" value="EWH08394.1"/>
    <property type="molecule type" value="Genomic_DNA"/>
</dbReference>
<feature type="domain" description="OmpR/PhoB-type" evidence="11">
    <location>
        <begin position="131"/>
        <end position="230"/>
    </location>
</feature>
<dbReference type="InterPro" id="IPR001867">
    <property type="entry name" value="OmpR/PhoB-type_DNA-bd"/>
</dbReference>
<comment type="caution">
    <text evidence="12">The sequence shown here is derived from an EMBL/GenBank/DDBJ whole genome shotgun (WGS) entry which is preliminary data.</text>
</comment>
<dbReference type="AlphaFoldDB" id="W7Q6K2"/>
<feature type="domain" description="Response regulatory" evidence="10">
    <location>
        <begin position="10"/>
        <end position="123"/>
    </location>
</feature>
<name>W7Q6K2_9ALTE</name>
<evidence type="ECO:0000313" key="12">
    <source>
        <dbReference type="EMBL" id="EWH08394.1"/>
    </source>
</evidence>
<dbReference type="Gene3D" id="3.40.50.2300">
    <property type="match status" value="1"/>
</dbReference>
<dbReference type="InterPro" id="IPR039420">
    <property type="entry name" value="WalR-like"/>
</dbReference>
<dbReference type="GO" id="GO:0032993">
    <property type="term" value="C:protein-DNA complex"/>
    <property type="evidence" value="ECO:0007669"/>
    <property type="project" value="TreeGrafter"/>
</dbReference>
<dbReference type="FunFam" id="3.40.50.2300:FF:000001">
    <property type="entry name" value="DNA-binding response regulator PhoB"/>
    <property type="match status" value="1"/>
</dbReference>
<keyword evidence="7" id="KW-0804">Transcription</keyword>
<dbReference type="InterPro" id="IPR001789">
    <property type="entry name" value="Sig_transdc_resp-reg_receiver"/>
</dbReference>
<evidence type="ECO:0000259" key="11">
    <source>
        <dbReference type="PROSITE" id="PS51755"/>
    </source>
</evidence>
<protein>
    <submittedName>
        <fullName evidence="12">RstA family transcriptional regulator</fullName>
    </submittedName>
</protein>
<dbReference type="PANTHER" id="PTHR48111">
    <property type="entry name" value="REGULATOR OF RPOS"/>
    <property type="match status" value="1"/>
</dbReference>
<dbReference type="Pfam" id="PF00072">
    <property type="entry name" value="Response_reg"/>
    <property type="match status" value="1"/>
</dbReference>
<dbReference type="PROSITE" id="PS51755">
    <property type="entry name" value="OMPR_PHOB"/>
    <property type="match status" value="1"/>
</dbReference>
<evidence type="ECO:0000256" key="6">
    <source>
        <dbReference type="ARBA" id="ARBA00023125"/>
    </source>
</evidence>
<comment type="subcellular location">
    <subcellularLocation>
        <location evidence="1">Cytoplasm</location>
    </subcellularLocation>
</comment>
<dbReference type="Gene3D" id="6.10.250.690">
    <property type="match status" value="1"/>
</dbReference>
<dbReference type="FunFam" id="1.10.10.10:FF:000099">
    <property type="entry name" value="Two-component system response regulator TorR"/>
    <property type="match status" value="1"/>
</dbReference>
<keyword evidence="6 9" id="KW-0238">DNA-binding</keyword>